<proteinExistence type="predicted"/>
<sequence>MGKNSIPLRIGRKKPKREMNPVEQWRYKIKQKKNLQSFLKKMKQRENGEIPEKKKKVIRRSPSPESNDPMCGELMTTSSLRNVEEMQKEIRNVMNEEKSEEEREEKVILVKEKPEPKMFIPVSIRTKKTTEKCEEESSGSESESLSDSPVHSFYTSVPKPISMVSQPPKPAVSLSKPPQNSSASTNQNLFKSLLNEDPKLSEFFNSINDLI</sequence>
<evidence type="ECO:0000313" key="3">
    <source>
        <dbReference type="Proteomes" id="UP001162131"/>
    </source>
</evidence>
<keyword evidence="3" id="KW-1185">Reference proteome</keyword>
<dbReference type="EMBL" id="CAJZBQ010000012">
    <property type="protein sequence ID" value="CAG9314506.1"/>
    <property type="molecule type" value="Genomic_DNA"/>
</dbReference>
<feature type="region of interest" description="Disordered" evidence="1">
    <location>
        <begin position="121"/>
        <end position="189"/>
    </location>
</feature>
<organism evidence="2 3">
    <name type="scientific">Blepharisma stoltei</name>
    <dbReference type="NCBI Taxonomy" id="1481888"/>
    <lineage>
        <taxon>Eukaryota</taxon>
        <taxon>Sar</taxon>
        <taxon>Alveolata</taxon>
        <taxon>Ciliophora</taxon>
        <taxon>Postciliodesmatophora</taxon>
        <taxon>Heterotrichea</taxon>
        <taxon>Heterotrichida</taxon>
        <taxon>Blepharismidae</taxon>
        <taxon>Blepharisma</taxon>
    </lineage>
</organism>
<dbReference type="Proteomes" id="UP001162131">
    <property type="component" value="Unassembled WGS sequence"/>
</dbReference>
<feature type="compositionally biased region" description="Polar residues" evidence="1">
    <location>
        <begin position="176"/>
        <end position="189"/>
    </location>
</feature>
<gene>
    <name evidence="2" type="ORF">BSTOLATCC_MIC11508</name>
</gene>
<evidence type="ECO:0000313" key="2">
    <source>
        <dbReference type="EMBL" id="CAG9314506.1"/>
    </source>
</evidence>
<dbReference type="AlphaFoldDB" id="A0AAU9IL81"/>
<accession>A0AAU9IL81</accession>
<feature type="region of interest" description="Disordered" evidence="1">
    <location>
        <begin position="1"/>
        <end position="22"/>
    </location>
</feature>
<reference evidence="2" key="1">
    <citation type="submission" date="2021-09" db="EMBL/GenBank/DDBJ databases">
        <authorList>
            <consortium name="AG Swart"/>
            <person name="Singh M."/>
            <person name="Singh A."/>
            <person name="Seah K."/>
            <person name="Emmerich C."/>
        </authorList>
    </citation>
    <scope>NUCLEOTIDE SEQUENCE</scope>
    <source>
        <strain evidence="2">ATCC30299</strain>
    </source>
</reference>
<comment type="caution">
    <text evidence="2">The sequence shown here is derived from an EMBL/GenBank/DDBJ whole genome shotgun (WGS) entry which is preliminary data.</text>
</comment>
<protein>
    <submittedName>
        <fullName evidence="2">Uncharacterized protein</fullName>
    </submittedName>
</protein>
<name>A0AAU9IL81_9CILI</name>
<evidence type="ECO:0000256" key="1">
    <source>
        <dbReference type="SAM" id="MobiDB-lite"/>
    </source>
</evidence>
<feature type="compositionally biased region" description="Low complexity" evidence="1">
    <location>
        <begin position="139"/>
        <end position="152"/>
    </location>
</feature>
<feature type="region of interest" description="Disordered" evidence="1">
    <location>
        <begin position="43"/>
        <end position="82"/>
    </location>
</feature>